<evidence type="ECO:0000256" key="4">
    <source>
        <dbReference type="ARBA" id="ARBA00023125"/>
    </source>
</evidence>
<dbReference type="PANTHER" id="PTHR43133:SF45">
    <property type="entry name" value="RNA POLYMERASE ECF-TYPE SIGMA FACTOR"/>
    <property type="match status" value="1"/>
</dbReference>
<dbReference type="InterPro" id="IPR007627">
    <property type="entry name" value="RNA_pol_sigma70_r2"/>
</dbReference>
<organism evidence="9 10">
    <name type="scientific">Candidatus Bacteroides merdipullorum</name>
    <dbReference type="NCBI Taxonomy" id="2838474"/>
    <lineage>
        <taxon>Bacteria</taxon>
        <taxon>Pseudomonadati</taxon>
        <taxon>Bacteroidota</taxon>
        <taxon>Bacteroidia</taxon>
        <taxon>Bacteroidales</taxon>
        <taxon>Bacteroidaceae</taxon>
        <taxon>Bacteroides</taxon>
    </lineage>
</organism>
<dbReference type="InterPro" id="IPR014284">
    <property type="entry name" value="RNA_pol_sigma-70_dom"/>
</dbReference>
<dbReference type="InterPro" id="IPR036388">
    <property type="entry name" value="WH-like_DNA-bd_sf"/>
</dbReference>
<dbReference type="NCBIfam" id="TIGR02937">
    <property type="entry name" value="sigma70-ECF"/>
    <property type="match status" value="1"/>
</dbReference>
<dbReference type="PANTHER" id="PTHR43133">
    <property type="entry name" value="RNA POLYMERASE ECF-TYPE SIGMA FACTO"/>
    <property type="match status" value="1"/>
</dbReference>
<keyword evidence="5 6" id="KW-0804">Transcription</keyword>
<dbReference type="CDD" id="cd06171">
    <property type="entry name" value="Sigma70_r4"/>
    <property type="match status" value="1"/>
</dbReference>
<reference evidence="9" key="2">
    <citation type="submission" date="2021-04" db="EMBL/GenBank/DDBJ databases">
        <authorList>
            <person name="Gilroy R."/>
        </authorList>
    </citation>
    <scope>NUCLEOTIDE SEQUENCE</scope>
    <source>
        <strain evidence="9">ChiHjej12B11-24981</strain>
    </source>
</reference>
<dbReference type="Gene3D" id="1.10.10.10">
    <property type="entry name" value="Winged helix-like DNA-binding domain superfamily/Winged helix DNA-binding domain"/>
    <property type="match status" value="1"/>
</dbReference>
<dbReference type="InterPro" id="IPR013324">
    <property type="entry name" value="RNA_pol_sigma_r3/r4-like"/>
</dbReference>
<dbReference type="EMBL" id="DXCK01000131">
    <property type="protein sequence ID" value="HIZ02560.1"/>
    <property type="molecule type" value="Genomic_DNA"/>
</dbReference>
<dbReference type="SUPFAM" id="SSF88946">
    <property type="entry name" value="Sigma2 domain of RNA polymerase sigma factors"/>
    <property type="match status" value="1"/>
</dbReference>
<evidence type="ECO:0000313" key="9">
    <source>
        <dbReference type="EMBL" id="HIZ02560.1"/>
    </source>
</evidence>
<dbReference type="InterPro" id="IPR000838">
    <property type="entry name" value="RNA_pol_sigma70_ECF_CS"/>
</dbReference>
<evidence type="ECO:0000313" key="10">
    <source>
        <dbReference type="Proteomes" id="UP000824023"/>
    </source>
</evidence>
<evidence type="ECO:0000256" key="3">
    <source>
        <dbReference type="ARBA" id="ARBA00023082"/>
    </source>
</evidence>
<feature type="domain" description="RNA polymerase sigma factor 70 region 4 type 2" evidence="8">
    <location>
        <begin position="121"/>
        <end position="173"/>
    </location>
</feature>
<feature type="domain" description="RNA polymerase sigma-70 region 2" evidence="7">
    <location>
        <begin position="25"/>
        <end position="89"/>
    </location>
</feature>
<evidence type="ECO:0000259" key="8">
    <source>
        <dbReference type="Pfam" id="PF08281"/>
    </source>
</evidence>
<comment type="caution">
    <text evidence="9">The sequence shown here is derived from an EMBL/GenBank/DDBJ whole genome shotgun (WGS) entry which is preliminary data.</text>
</comment>
<comment type="similarity">
    <text evidence="1 6">Belongs to the sigma-70 factor family. ECF subfamily.</text>
</comment>
<dbReference type="InterPro" id="IPR013325">
    <property type="entry name" value="RNA_pol_sigma_r2"/>
</dbReference>
<keyword evidence="3 6" id="KW-0731">Sigma factor</keyword>
<dbReference type="InterPro" id="IPR039425">
    <property type="entry name" value="RNA_pol_sigma-70-like"/>
</dbReference>
<keyword evidence="4 6" id="KW-0238">DNA-binding</keyword>
<reference evidence="9" key="1">
    <citation type="journal article" date="2021" name="PeerJ">
        <title>Extensive microbial diversity within the chicken gut microbiome revealed by metagenomics and culture.</title>
        <authorList>
            <person name="Gilroy R."/>
            <person name="Ravi A."/>
            <person name="Getino M."/>
            <person name="Pursley I."/>
            <person name="Horton D.L."/>
            <person name="Alikhan N.F."/>
            <person name="Baker D."/>
            <person name="Gharbi K."/>
            <person name="Hall N."/>
            <person name="Watson M."/>
            <person name="Adriaenssens E.M."/>
            <person name="Foster-Nyarko E."/>
            <person name="Jarju S."/>
            <person name="Secka A."/>
            <person name="Antonio M."/>
            <person name="Oren A."/>
            <person name="Chaudhuri R.R."/>
            <person name="La Ragione R."/>
            <person name="Hildebrand F."/>
            <person name="Pallen M.J."/>
        </authorList>
    </citation>
    <scope>NUCLEOTIDE SEQUENCE</scope>
    <source>
        <strain evidence="9">ChiHjej12B11-24981</strain>
    </source>
</reference>
<dbReference type="Gene3D" id="1.10.1740.10">
    <property type="match status" value="1"/>
</dbReference>
<proteinExistence type="inferred from homology"/>
<evidence type="ECO:0000256" key="1">
    <source>
        <dbReference type="ARBA" id="ARBA00010641"/>
    </source>
</evidence>
<dbReference type="GO" id="GO:0016987">
    <property type="term" value="F:sigma factor activity"/>
    <property type="evidence" value="ECO:0007669"/>
    <property type="project" value="UniProtKB-KW"/>
</dbReference>
<dbReference type="GO" id="GO:0006352">
    <property type="term" value="P:DNA-templated transcription initiation"/>
    <property type="evidence" value="ECO:0007669"/>
    <property type="project" value="InterPro"/>
</dbReference>
<dbReference type="InterPro" id="IPR013249">
    <property type="entry name" value="RNA_pol_sigma70_r4_t2"/>
</dbReference>
<evidence type="ECO:0000259" key="7">
    <source>
        <dbReference type="Pfam" id="PF04542"/>
    </source>
</evidence>
<dbReference type="Proteomes" id="UP000824023">
    <property type="component" value="Unassembled WGS sequence"/>
</dbReference>
<keyword evidence="2 6" id="KW-0805">Transcription regulation</keyword>
<evidence type="ECO:0000256" key="2">
    <source>
        <dbReference type="ARBA" id="ARBA00023015"/>
    </source>
</evidence>
<gene>
    <name evidence="9" type="ORF">H9819_10005</name>
</gene>
<evidence type="ECO:0000256" key="5">
    <source>
        <dbReference type="ARBA" id="ARBA00023163"/>
    </source>
</evidence>
<accession>A0A9D2A6X9</accession>
<protein>
    <recommendedName>
        <fullName evidence="6">RNA polymerase sigma factor</fullName>
    </recommendedName>
</protein>
<dbReference type="SUPFAM" id="SSF88659">
    <property type="entry name" value="Sigma3 and sigma4 domains of RNA polymerase sigma factors"/>
    <property type="match status" value="1"/>
</dbReference>
<name>A0A9D2A6X9_9BACE</name>
<dbReference type="Pfam" id="PF04542">
    <property type="entry name" value="Sigma70_r2"/>
    <property type="match status" value="1"/>
</dbReference>
<dbReference type="GO" id="GO:0003677">
    <property type="term" value="F:DNA binding"/>
    <property type="evidence" value="ECO:0007669"/>
    <property type="project" value="UniProtKB-KW"/>
</dbReference>
<evidence type="ECO:0000256" key="6">
    <source>
        <dbReference type="RuleBase" id="RU000716"/>
    </source>
</evidence>
<sequence>MGTDETHIIQRILNGETSLYGYFLQTYAEQVFRLVVPIVGNREDAEELTQDVFLKAFDKLATFRRESSFSTWIYAIAYRAALSQARKHSYREHAMDEHELASLSDTVVDESLDETNETRLMLLRRAIPRLKTEEQALITLFYREGKSLQEIATIMGQKEGTLKVWLHRTRKKLYILMREEEEKL</sequence>
<dbReference type="PROSITE" id="PS01063">
    <property type="entry name" value="SIGMA70_ECF"/>
    <property type="match status" value="1"/>
</dbReference>
<dbReference type="AlphaFoldDB" id="A0A9D2A6X9"/>
<dbReference type="Pfam" id="PF08281">
    <property type="entry name" value="Sigma70_r4_2"/>
    <property type="match status" value="1"/>
</dbReference>